<feature type="compositionally biased region" description="Low complexity" evidence="10">
    <location>
        <begin position="104"/>
        <end position="117"/>
    </location>
</feature>
<keyword evidence="4" id="KW-0378">Hydrolase</keyword>
<dbReference type="GO" id="GO:0005634">
    <property type="term" value="C:nucleus"/>
    <property type="evidence" value="ECO:0007669"/>
    <property type="project" value="TreeGrafter"/>
</dbReference>
<dbReference type="SUPFAM" id="SSF55945">
    <property type="entry name" value="TATA-box binding protein-like"/>
    <property type="match status" value="1"/>
</dbReference>
<dbReference type="PANTHER" id="PTHR10242:SF2">
    <property type="entry name" value="N-GLYCOSYLASE_DNA LYASE"/>
    <property type="match status" value="1"/>
</dbReference>
<reference evidence="13" key="2">
    <citation type="submission" date="2025-09" db="UniProtKB">
        <authorList>
            <consortium name="Ensembl"/>
        </authorList>
    </citation>
    <scope>IDENTIFICATION</scope>
</reference>
<dbReference type="InterPro" id="IPR003265">
    <property type="entry name" value="HhH-GPD_domain"/>
</dbReference>
<protein>
    <recommendedName>
        <fullName evidence="2">DNA-(apurinic or apyrimidinic site) lyase</fullName>
        <ecNumber evidence="2">4.2.99.18</ecNumber>
    </recommendedName>
</protein>
<feature type="signal peptide" evidence="11">
    <location>
        <begin position="1"/>
        <end position="21"/>
    </location>
</feature>
<sequence>MSTYDLLLFFFFFLLLKYICTSTHGHKRNYLYINRVSKITGKKKRTNIKINNTVTLIKKKQTLSYLRSINRLTVNHLQVRGTYESICKEMRIKQEKASESCLDSSGSSSSNGNNSNNHHTCVDTKKLILEDQTYIIHNYENKWKVLQTSAHELQLKYCFCVGQEFSFIEVNVNTYIGVINNKIYLFKETNDHVFYQCLYAGDKSKVGVVGLNNMNNVNTKSDDEDIHNFFNLDFPLTKYINMWKKKNQRMNEITKKITGLRILKTDPVEAFFGFLCSSNNNIPRITLMIECLKRRYGKFMASVFFQNGNIIISSKAVNQYEHNRDNIKNRKLIKNEEGIKISDDSKLCGDSKNIGDVKKESVGIVKVKKEIVEDLNCFKQNDIKLKLEQVKRNKYNDLCKKESKTIDSRCSDNKIFYENVKNNIKKEKQMKEFVFFEFPSVFILSKLTEDDLKDLGFGYRSRYIIESSKMLLQFGVEKWFLNLQKEKKTKKCIDMLLQFPGVGLKVANCICLFGLNKYDCLPIDTHIFDIIQKYYHNIIDNITSTTPYTNKKRNQVLGQIMSKSAKTRINLSKKHGNATETNDKTTETNGKATQSNLDNMKNSAKTRNKLIKKKNINNTHSFKKALKQNVVPDTTSPDSNKKIALTNTLYLKIFENFKKIFGPNCGWAQTILFTSELKKFSHIFS</sequence>
<dbReference type="PANTHER" id="PTHR10242">
    <property type="entry name" value="8-OXOGUANINE DNA GLYCOSYLASE"/>
    <property type="match status" value="1"/>
</dbReference>
<dbReference type="Pfam" id="PF07934">
    <property type="entry name" value="OGG_N"/>
    <property type="match status" value="1"/>
</dbReference>
<dbReference type="GO" id="GO:0003684">
    <property type="term" value="F:damaged DNA binding"/>
    <property type="evidence" value="ECO:0007669"/>
    <property type="project" value="InterPro"/>
</dbReference>
<evidence type="ECO:0000256" key="4">
    <source>
        <dbReference type="ARBA" id="ARBA00022801"/>
    </source>
</evidence>
<comment type="similarity">
    <text evidence="1">Belongs to the type-1 OGG1 family.</text>
</comment>
<evidence type="ECO:0000313" key="14">
    <source>
        <dbReference type="Proteomes" id="UP000694416"/>
    </source>
</evidence>
<evidence type="ECO:0000256" key="9">
    <source>
        <dbReference type="ARBA" id="ARBA00044632"/>
    </source>
</evidence>
<accession>A0A8C9GK86</accession>
<dbReference type="GO" id="GO:0140078">
    <property type="term" value="F:class I DNA-(apurinic or apyrimidinic site) endonuclease activity"/>
    <property type="evidence" value="ECO:0007669"/>
    <property type="project" value="UniProtKB-EC"/>
</dbReference>
<dbReference type="GO" id="GO:0006289">
    <property type="term" value="P:nucleotide-excision repair"/>
    <property type="evidence" value="ECO:0007669"/>
    <property type="project" value="InterPro"/>
</dbReference>
<evidence type="ECO:0000256" key="11">
    <source>
        <dbReference type="SAM" id="SignalP"/>
    </source>
</evidence>
<evidence type="ECO:0000256" key="2">
    <source>
        <dbReference type="ARBA" id="ARBA00012720"/>
    </source>
</evidence>
<evidence type="ECO:0000256" key="1">
    <source>
        <dbReference type="ARBA" id="ARBA00010679"/>
    </source>
</evidence>
<evidence type="ECO:0000256" key="10">
    <source>
        <dbReference type="SAM" id="MobiDB-lite"/>
    </source>
</evidence>
<dbReference type="AlphaFoldDB" id="A0A8C9GK86"/>
<keyword evidence="5" id="KW-0234">DNA repair</keyword>
<feature type="chain" id="PRO_5034831208" description="DNA-(apurinic or apyrimidinic site) lyase" evidence="11">
    <location>
        <begin position="22"/>
        <end position="685"/>
    </location>
</feature>
<dbReference type="Ensembl" id="ENSPTET00000009856.1">
    <property type="protein sequence ID" value="ENSPTEP00000006427.1"/>
    <property type="gene ID" value="ENSPTEG00000007363.1"/>
</dbReference>
<evidence type="ECO:0000256" key="7">
    <source>
        <dbReference type="ARBA" id="ARBA00023268"/>
    </source>
</evidence>
<evidence type="ECO:0000256" key="5">
    <source>
        <dbReference type="ARBA" id="ARBA00023204"/>
    </source>
</evidence>
<dbReference type="InterPro" id="IPR052054">
    <property type="entry name" value="Oxidative_DNA_repair_enzyme"/>
</dbReference>
<keyword evidence="8" id="KW-0326">Glycosidase</keyword>
<reference evidence="13" key="1">
    <citation type="submission" date="2025-08" db="UniProtKB">
        <authorList>
            <consortium name="Ensembl"/>
        </authorList>
    </citation>
    <scope>IDENTIFICATION</scope>
</reference>
<dbReference type="CDD" id="cd00056">
    <property type="entry name" value="ENDO3c"/>
    <property type="match status" value="1"/>
</dbReference>
<dbReference type="GO" id="GO:0034039">
    <property type="term" value="F:8-oxo-7,8-dihydroguanine DNA N-glycosylase activity"/>
    <property type="evidence" value="ECO:0007669"/>
    <property type="project" value="TreeGrafter"/>
</dbReference>
<dbReference type="InterPro" id="IPR023170">
    <property type="entry name" value="HhH_base_excis_C"/>
</dbReference>
<name>A0A8C9GK86_9PRIM</name>
<keyword evidence="14" id="KW-1185">Reference proteome</keyword>
<keyword evidence="3" id="KW-0227">DNA damage</keyword>
<dbReference type="Gene3D" id="1.10.1670.10">
    <property type="entry name" value="Helix-hairpin-Helix base-excision DNA repair enzymes (C-terminal)"/>
    <property type="match status" value="1"/>
</dbReference>
<organism evidence="13 14">
    <name type="scientific">Piliocolobus tephrosceles</name>
    <name type="common">Ugandan red Colobus</name>
    <dbReference type="NCBI Taxonomy" id="591936"/>
    <lineage>
        <taxon>Eukaryota</taxon>
        <taxon>Metazoa</taxon>
        <taxon>Chordata</taxon>
        <taxon>Craniata</taxon>
        <taxon>Vertebrata</taxon>
        <taxon>Euteleostomi</taxon>
        <taxon>Mammalia</taxon>
        <taxon>Eutheria</taxon>
        <taxon>Euarchontoglires</taxon>
        <taxon>Primates</taxon>
        <taxon>Haplorrhini</taxon>
        <taxon>Catarrhini</taxon>
        <taxon>Cercopithecidae</taxon>
        <taxon>Colobinae</taxon>
        <taxon>Piliocolobus</taxon>
    </lineage>
</organism>
<keyword evidence="7" id="KW-0511">Multifunctional enzyme</keyword>
<feature type="region of interest" description="Disordered" evidence="10">
    <location>
        <begin position="98"/>
        <end position="117"/>
    </location>
</feature>
<dbReference type="InterPro" id="IPR011257">
    <property type="entry name" value="DNA_glycosylase"/>
</dbReference>
<dbReference type="InterPro" id="IPR012904">
    <property type="entry name" value="OGG_N"/>
</dbReference>
<evidence type="ECO:0000256" key="8">
    <source>
        <dbReference type="ARBA" id="ARBA00023295"/>
    </source>
</evidence>
<feature type="region of interest" description="Disordered" evidence="10">
    <location>
        <begin position="571"/>
        <end position="595"/>
    </location>
</feature>
<feature type="domain" description="HhH-GPD" evidence="12">
    <location>
        <begin position="406"/>
        <end position="574"/>
    </location>
</feature>
<evidence type="ECO:0000313" key="13">
    <source>
        <dbReference type="Ensembl" id="ENSPTEP00000006427.1"/>
    </source>
</evidence>
<dbReference type="GO" id="GO:0006285">
    <property type="term" value="P:base-excision repair, AP site formation"/>
    <property type="evidence" value="ECO:0007669"/>
    <property type="project" value="TreeGrafter"/>
</dbReference>
<evidence type="ECO:0000256" key="3">
    <source>
        <dbReference type="ARBA" id="ARBA00022763"/>
    </source>
</evidence>
<dbReference type="Gene3D" id="1.10.340.30">
    <property type="entry name" value="Hypothetical protein, domain 2"/>
    <property type="match status" value="1"/>
</dbReference>
<proteinExistence type="inferred from homology"/>
<dbReference type="Proteomes" id="UP000694416">
    <property type="component" value="Unplaced"/>
</dbReference>
<keyword evidence="6" id="KW-0456">Lyase</keyword>
<dbReference type="Gene3D" id="3.30.310.40">
    <property type="match status" value="1"/>
</dbReference>
<dbReference type="SMART" id="SM00478">
    <property type="entry name" value="ENDO3c"/>
    <property type="match status" value="1"/>
</dbReference>
<keyword evidence="11" id="KW-0732">Signal</keyword>
<dbReference type="SUPFAM" id="SSF48150">
    <property type="entry name" value="DNA-glycosylase"/>
    <property type="match status" value="1"/>
</dbReference>
<evidence type="ECO:0000256" key="6">
    <source>
        <dbReference type="ARBA" id="ARBA00023239"/>
    </source>
</evidence>
<comment type="catalytic activity">
    <reaction evidence="9">
        <text>2'-deoxyribonucleotide-(2'-deoxyribose 5'-phosphate)-2'-deoxyribonucleotide-DNA = a 3'-end 2'-deoxyribonucleotide-(2,3-dehydro-2,3-deoxyribose 5'-phosphate)-DNA + a 5'-end 5'-phospho-2'-deoxyribonucleoside-DNA + H(+)</text>
        <dbReference type="Rhea" id="RHEA:66592"/>
        <dbReference type="Rhea" id="RHEA-COMP:13180"/>
        <dbReference type="Rhea" id="RHEA-COMP:16897"/>
        <dbReference type="Rhea" id="RHEA-COMP:17067"/>
        <dbReference type="ChEBI" id="CHEBI:15378"/>
        <dbReference type="ChEBI" id="CHEBI:136412"/>
        <dbReference type="ChEBI" id="CHEBI:157695"/>
        <dbReference type="ChEBI" id="CHEBI:167181"/>
        <dbReference type="EC" id="4.2.99.18"/>
    </reaction>
</comment>
<dbReference type="EC" id="4.2.99.18" evidence="2"/>
<evidence type="ECO:0000259" key="12">
    <source>
        <dbReference type="SMART" id="SM00478"/>
    </source>
</evidence>